<dbReference type="Gene3D" id="1.10.720.30">
    <property type="entry name" value="SAP domain"/>
    <property type="match status" value="1"/>
</dbReference>
<dbReference type="FunFam" id="3.30.70.330:FF:000197">
    <property type="entry name" value="Scaffold attachment factor B2"/>
    <property type="match status" value="1"/>
</dbReference>
<dbReference type="InterPro" id="IPR036361">
    <property type="entry name" value="SAP_dom_sf"/>
</dbReference>
<dbReference type="Pfam" id="PF00076">
    <property type="entry name" value="RRM_1"/>
    <property type="match status" value="1"/>
</dbReference>
<reference evidence="17" key="4">
    <citation type="submission" date="2025-09" db="UniProtKB">
        <authorList>
            <consortium name="Ensembl"/>
        </authorList>
    </citation>
    <scope>IDENTIFICATION</scope>
    <source>
        <strain evidence="17">Brown Norway</strain>
    </source>
</reference>
<evidence type="ECO:0000313" key="18">
    <source>
        <dbReference type="Proteomes" id="UP000002494"/>
    </source>
</evidence>
<dbReference type="AGR" id="RGD:1588577"/>
<dbReference type="HOGENOM" id="CLU_015021_0_0_1"/>
<feature type="compositionally biased region" description="Basic and acidic residues" evidence="14">
    <location>
        <begin position="557"/>
        <end position="569"/>
    </location>
</feature>
<keyword evidence="2" id="KW-0488">Methylation</keyword>
<dbReference type="RGD" id="1588577">
    <property type="gene designation" value="Safb2"/>
</dbReference>
<dbReference type="GO" id="GO:0003723">
    <property type="term" value="F:RNA binding"/>
    <property type="evidence" value="ECO:0007669"/>
    <property type="project" value="UniProtKB-UniRule"/>
</dbReference>
<dbReference type="InterPro" id="IPR035979">
    <property type="entry name" value="RBD_domain_sf"/>
</dbReference>
<dbReference type="Bgee" id="ENSRNOG00000049511">
    <property type="expression patterns" value="Expressed in cerebellum and 19 other cell types or tissues"/>
</dbReference>
<dbReference type="PROSITE" id="PS50102">
    <property type="entry name" value="RRM"/>
    <property type="match status" value="1"/>
</dbReference>
<evidence type="ECO:0007829" key="20">
    <source>
        <dbReference type="PeptideAtlas" id="M0R6E6"/>
    </source>
</evidence>
<evidence type="ECO:0000256" key="6">
    <source>
        <dbReference type="ARBA" id="ARBA00022843"/>
    </source>
</evidence>
<organism evidence="17 18">
    <name type="scientific">Rattus norvegicus</name>
    <name type="common">Rat</name>
    <dbReference type="NCBI Taxonomy" id="10116"/>
    <lineage>
        <taxon>Eukaryota</taxon>
        <taxon>Metazoa</taxon>
        <taxon>Chordata</taxon>
        <taxon>Craniata</taxon>
        <taxon>Vertebrata</taxon>
        <taxon>Euteleostomi</taxon>
        <taxon>Mammalia</taxon>
        <taxon>Eutheria</taxon>
        <taxon>Euarchontoglires</taxon>
        <taxon>Glires</taxon>
        <taxon>Rodentia</taxon>
        <taxon>Myomorpha</taxon>
        <taxon>Muroidea</taxon>
        <taxon>Muridae</taxon>
        <taxon>Murinae</taxon>
        <taxon>Rattus</taxon>
    </lineage>
</organism>
<keyword evidence="11" id="KW-0804">Transcription</keyword>
<feature type="compositionally biased region" description="Basic and acidic residues" evidence="14">
    <location>
        <begin position="734"/>
        <end position="776"/>
    </location>
</feature>
<feature type="compositionally biased region" description="Polar residues" evidence="14">
    <location>
        <begin position="545"/>
        <end position="556"/>
    </location>
</feature>
<dbReference type="GeneTree" id="ENSGT00940000161482"/>
<dbReference type="PANTHER" id="PTHR15683">
    <property type="entry name" value="SCAFFOLD ATTACHMENT FACTOR B-RELATED"/>
    <property type="match status" value="1"/>
</dbReference>
<keyword evidence="5" id="KW-0597">Phosphoprotein</keyword>
<evidence type="ECO:0000256" key="8">
    <source>
        <dbReference type="ARBA" id="ARBA00022990"/>
    </source>
</evidence>
<dbReference type="SUPFAM" id="SSF54928">
    <property type="entry name" value="RNA-binding domain, RBD"/>
    <property type="match status" value="1"/>
</dbReference>
<feature type="compositionally biased region" description="Polar residues" evidence="14">
    <location>
        <begin position="320"/>
        <end position="335"/>
    </location>
</feature>
<evidence type="ECO:0000256" key="13">
    <source>
        <dbReference type="PROSITE-ProRule" id="PRU00176"/>
    </source>
</evidence>
<keyword evidence="18" id="KW-1185">Reference proteome</keyword>
<dbReference type="STRING" id="10116.ENSRNOP00000064994"/>
<feature type="domain" description="SAP" evidence="16">
    <location>
        <begin position="25"/>
        <end position="59"/>
    </location>
</feature>
<evidence type="ECO:0000256" key="11">
    <source>
        <dbReference type="ARBA" id="ARBA00023163"/>
    </source>
</evidence>
<feature type="region of interest" description="Disordered" evidence="14">
    <location>
        <begin position="518"/>
        <end position="634"/>
    </location>
</feature>
<dbReference type="InterPro" id="IPR012677">
    <property type="entry name" value="Nucleotide-bd_a/b_plait_sf"/>
</dbReference>
<keyword evidence="3" id="KW-0678">Repressor</keyword>
<keyword evidence="9" id="KW-0805">Transcription regulation</keyword>
<feature type="compositionally biased region" description="Basic and acidic residues" evidence="14">
    <location>
        <begin position="518"/>
        <end position="538"/>
    </location>
</feature>
<reference evidence="21" key="1">
    <citation type="journal article" date="2012" name="Nat. Commun.">
        <title>Quantitative maps of protein phosphorylation sites across 14 different rat organs and tissues.</title>
        <authorList>
            <person name="Lundby A."/>
            <person name="Secher A."/>
            <person name="Lage K."/>
            <person name="Nordsborg N.B."/>
            <person name="Dmytriyev A."/>
            <person name="Lundby C."/>
            <person name="Olsen J.V."/>
        </authorList>
    </citation>
    <scope>IDENTIFICATION BY MASS SPECTROMETRY [LARGE SCALE ANALYSIS]</scope>
</reference>
<evidence type="ECO:0000259" key="16">
    <source>
        <dbReference type="PROSITE" id="PS50800"/>
    </source>
</evidence>
<dbReference type="Proteomes" id="UP000002494">
    <property type="component" value="Chromosome 9"/>
</dbReference>
<feature type="domain" description="RRM" evidence="15">
    <location>
        <begin position="409"/>
        <end position="487"/>
    </location>
</feature>
<feature type="region of interest" description="Disordered" evidence="14">
    <location>
        <begin position="82"/>
        <end position="131"/>
    </location>
</feature>
<reference evidence="17" key="2">
    <citation type="submission" date="2024-01" db="EMBL/GenBank/DDBJ databases">
        <title>GRCr8: a new rat reference genome assembly contstructed from accurate long reads and long range scaffolding.</title>
        <authorList>
            <person name="Doris P.A."/>
            <person name="Kalbfleisch T."/>
            <person name="Li K."/>
            <person name="Howe K."/>
            <person name="Wood J."/>
        </authorList>
    </citation>
    <scope>NUCLEOTIDE SEQUENCE [LARGE SCALE GENOMIC DNA]</scope>
    <source>
        <strain evidence="17">Brown Norway</strain>
    </source>
</reference>
<dbReference type="Pfam" id="PF02037">
    <property type="entry name" value="SAP"/>
    <property type="match status" value="1"/>
</dbReference>
<dbReference type="InterPro" id="IPR034781">
    <property type="entry name" value="SAFB1_2_RBD"/>
</dbReference>
<evidence type="ECO:0000256" key="3">
    <source>
        <dbReference type="ARBA" id="ARBA00022491"/>
    </source>
</evidence>
<evidence type="ECO:0000256" key="4">
    <source>
        <dbReference type="ARBA" id="ARBA00022499"/>
    </source>
</evidence>
<dbReference type="Gene3D" id="3.30.70.330">
    <property type="match status" value="1"/>
</dbReference>
<feature type="compositionally biased region" description="Acidic residues" evidence="14">
    <location>
        <begin position="93"/>
        <end position="104"/>
    </location>
</feature>
<dbReference type="InterPro" id="IPR051738">
    <property type="entry name" value="SAF_Modulators"/>
</dbReference>
<evidence type="ECO:0000256" key="5">
    <source>
        <dbReference type="ARBA" id="ARBA00022553"/>
    </source>
</evidence>
<evidence type="ECO:0000256" key="9">
    <source>
        <dbReference type="ARBA" id="ARBA00023015"/>
    </source>
</evidence>
<dbReference type="Ensembl" id="ENSRNOT00000072276.5">
    <property type="protein sequence ID" value="ENSRNOP00000064994.3"/>
    <property type="gene ID" value="ENSRNOG00000049511.5"/>
</dbReference>
<dbReference type="PaxDb" id="10116-ENSRNOP00000064994"/>
<dbReference type="InterPro" id="IPR000504">
    <property type="entry name" value="RRM_dom"/>
</dbReference>
<keyword evidence="12" id="KW-0539">Nucleus</keyword>
<evidence type="ECO:0000256" key="2">
    <source>
        <dbReference type="ARBA" id="ARBA00022481"/>
    </source>
</evidence>
<name>M0R6E6_RAT</name>
<feature type="region of interest" description="Disordered" evidence="14">
    <location>
        <begin position="481"/>
        <end position="501"/>
    </location>
</feature>
<reference evidence="17" key="3">
    <citation type="submission" date="2025-08" db="UniProtKB">
        <authorList>
            <consortium name="Ensembl"/>
        </authorList>
    </citation>
    <scope>IDENTIFICATION</scope>
    <source>
        <strain evidence="17">Brown Norway</strain>
    </source>
</reference>
<dbReference type="GO" id="GO:0003677">
    <property type="term" value="F:DNA binding"/>
    <property type="evidence" value="ECO:0007669"/>
    <property type="project" value="UniProtKB-KW"/>
</dbReference>
<dbReference type="CDD" id="cd12679">
    <property type="entry name" value="RRM_SAFB1_SAFB2"/>
    <property type="match status" value="1"/>
</dbReference>
<comment type="subcellular location">
    <subcellularLocation>
        <location evidence="1">Nucleus</location>
    </subcellularLocation>
</comment>
<feature type="compositionally biased region" description="Basic and acidic residues" evidence="14">
    <location>
        <begin position="580"/>
        <end position="634"/>
    </location>
</feature>
<dbReference type="AlphaFoldDB" id="M0R6E6"/>
<keyword evidence="6" id="KW-0832">Ubl conjugation</keyword>
<keyword evidence="7 13" id="KW-0694">RNA-binding</keyword>
<evidence type="ECO:0000256" key="14">
    <source>
        <dbReference type="SAM" id="MobiDB-lite"/>
    </source>
</evidence>
<keyword evidence="4" id="KW-1017">Isopeptide bond</keyword>
<feature type="region of interest" description="Disordered" evidence="14">
    <location>
        <begin position="734"/>
        <end position="784"/>
    </location>
</feature>
<evidence type="ECO:0000256" key="12">
    <source>
        <dbReference type="ARBA" id="ARBA00023242"/>
    </source>
</evidence>
<dbReference type="SMART" id="SM00513">
    <property type="entry name" value="SAP"/>
    <property type="match status" value="1"/>
</dbReference>
<dbReference type="FunFam" id="1.10.720.30:FF:000005">
    <property type="entry name" value="scaffold attachment factor B2 isoform X1"/>
    <property type="match status" value="1"/>
</dbReference>
<accession>M0R6E6</accession>
<evidence type="ECO:0000256" key="10">
    <source>
        <dbReference type="ARBA" id="ARBA00023125"/>
    </source>
</evidence>
<evidence type="ECO:0000313" key="17">
    <source>
        <dbReference type="Ensembl" id="ENSRNOP00000064994.3"/>
    </source>
</evidence>
<protein>
    <submittedName>
        <fullName evidence="17">Scaffold attachment factor B2</fullName>
    </submittedName>
</protein>
<evidence type="ECO:0000259" key="15">
    <source>
        <dbReference type="PROSITE" id="PS50102"/>
    </source>
</evidence>
<keyword evidence="20" id="KW-1267">Proteomics identification</keyword>
<evidence type="ECO:0007829" key="21">
    <source>
        <dbReference type="PubMed" id="22673903"/>
    </source>
</evidence>
<keyword evidence="8" id="KW-0007">Acetylation</keyword>
<dbReference type="PANTHER" id="PTHR15683:SF4">
    <property type="entry name" value="SCAFFOLD ATTACHMENT FACTOR B2"/>
    <property type="match status" value="1"/>
</dbReference>
<keyword evidence="10" id="KW-0238">DNA-binding</keyword>
<feature type="compositionally biased region" description="Basic and acidic residues" evidence="14">
    <location>
        <begin position="347"/>
        <end position="359"/>
    </location>
</feature>
<dbReference type="PROSITE" id="PS50800">
    <property type="entry name" value="SAP"/>
    <property type="match status" value="1"/>
</dbReference>
<dbReference type="SUPFAM" id="SSF68906">
    <property type="entry name" value="SAP domain"/>
    <property type="match status" value="1"/>
</dbReference>
<dbReference type="InterPro" id="IPR003034">
    <property type="entry name" value="SAP_dom"/>
</dbReference>
<dbReference type="eggNOG" id="KOG4661">
    <property type="taxonomic scope" value="Eukaryota"/>
</dbReference>
<feature type="region of interest" description="Disordered" evidence="14">
    <location>
        <begin position="1"/>
        <end position="21"/>
    </location>
</feature>
<proteinExistence type="evidence at protein level"/>
<feature type="region of interest" description="Disordered" evidence="14">
    <location>
        <begin position="223"/>
        <end position="391"/>
    </location>
</feature>
<gene>
    <name evidence="17 19" type="primary">Safb2</name>
</gene>
<evidence type="ECO:0000256" key="7">
    <source>
        <dbReference type="ARBA" id="ARBA00022884"/>
    </source>
</evidence>
<feature type="compositionally biased region" description="Acidic residues" evidence="14">
    <location>
        <begin position="264"/>
        <end position="284"/>
    </location>
</feature>
<dbReference type="GO" id="GO:0005634">
    <property type="term" value="C:nucleus"/>
    <property type="evidence" value="ECO:0007669"/>
    <property type="project" value="UniProtKB-SubCell"/>
</dbReference>
<sequence length="784" mass="89391">MAEPVTGSGDPAFSPVASDSGMRRLSDLRVIDLRAELKKRNLDTGGNKSVLMERLKKAFKEEGQEPEEVGISWGAVSKRAIKRNTKGAKMEEEGGEDTGLEEDSRDGQVDTVDTGVPDGMEAQDLSVPCLGKADTDKQSLDAFDDSKEYVAAQLGQLPAQLLKHAVGNLQPHVRQRPQGLSIRATQALNTLEASMSDLKVTMVSESPCENEKILDILGETCKSEPVKEEGSELEQPFAQATSSVGPDRKLAEEEDLFESCGHPEEEEEEEEEEEQEEEQEEEGDLALASSSKSESSSTRCQWSGGTWMNREPVGLEEPVEQSSTAAQLPEATSQELVRAPTAAPSPEPRDSKDDVKKFAFDACNDVPAAPKESSASEGADQKMSFVKEEQDIKPVIKDEKGRASCSSGRNLWVSGLSSSTRAADLKSLFSKHGKVIGAKVVTNARSPGARCYGFVTMSMSDEATKCINHLHRTELHGRMISVEKAKNEPSEKKSADRRACDQKEKLTIFNRTVIKKEEKLERKEEKGPEDIKKEKDQDELPPGTASHSRVTKSGSRCTERTVVMDKSKGEPVISVKATSRSKDRSSKSQDRKSEGREKRDILSFDKIKEQRERERQRQREEREQREREQRLDAFQERREKARLQRERLQLQCQRQRLERERLERERLERERMRVERERRKEQQRIMREREELRRQQEQLRAEQERRALRRAYNLDARRDDGYWPEGKRAAMEDRYRDFPRPDHRFHDFDHRERGHYQEHVIDRRDGSRPRMEERDGPVSVSSYL</sequence>
<dbReference type="jPOST" id="M0R6E6"/>
<dbReference type="InParanoid" id="M0R6E6"/>
<dbReference type="PeptideAtlas" id="M0R6E6"/>
<dbReference type="VEuPathDB" id="HostDB:ENSRNOG00000049511"/>
<evidence type="ECO:0000256" key="1">
    <source>
        <dbReference type="ARBA" id="ARBA00004123"/>
    </source>
</evidence>
<dbReference type="SMART" id="SM00360">
    <property type="entry name" value="RRM"/>
    <property type="match status" value="1"/>
</dbReference>
<evidence type="ECO:0000313" key="19">
    <source>
        <dbReference type="RGD" id="1588577"/>
    </source>
</evidence>